<dbReference type="PROSITE" id="PS00583">
    <property type="entry name" value="PFKB_KINASES_1"/>
    <property type="match status" value="1"/>
</dbReference>
<dbReference type="PANTHER" id="PTHR10584">
    <property type="entry name" value="SUGAR KINASE"/>
    <property type="match status" value="1"/>
</dbReference>
<name>A0A101XTN9_9BACL</name>
<dbReference type="InterPro" id="IPR036388">
    <property type="entry name" value="WH-like_DNA-bd_sf"/>
</dbReference>
<keyword evidence="1" id="KW-0808">Transferase</keyword>
<accession>A0A101XTN9</accession>
<sequence length="369" mass="39650">MTELGRSKKQEVLQWIRENPFISQQDLADRLHLSRPAVAAYISALIKEGEILGRAYVLPQRGHILCIGGANVDRKIQAYEPIQLGTSNPSFVVESYGGVARNIAENLTRLGLPTSLVTMVGLDKEADRLLSYLAGLGTDVSQVIRSTAHRTGTYTAVLDVDGSMTVALADMGIYDDFTVEQLAPRLRVLQQAAMVIVDTNLPTEALAYVIAESTKKGALLIVAPVSSPKAKRLPRNLGGIHTLIANRDELAAISGIPIDKEESIYAACAALKERGCRTVVATMGKDGVAWLDEANIFGTLPAESIEVVDVTGAGDAFVAGFCFAMASDAKTKQACQFATRLTGLTLVTKETVSTEIKPHEARAWLTKIL</sequence>
<dbReference type="InterPro" id="IPR011611">
    <property type="entry name" value="PfkB_dom"/>
</dbReference>
<reference evidence="4 5" key="1">
    <citation type="submission" date="2015-12" db="EMBL/GenBank/DDBJ databases">
        <title>Draft genome sequence of Acidibacillus ferrooxidans ITV001, isolated from a chalcopyrite acid mine drainage site in Brazil.</title>
        <authorList>
            <person name="Dall'Agnol H."/>
            <person name="Nancucheo I."/>
            <person name="Johnson B."/>
            <person name="Oliveira R."/>
            <person name="Leite L."/>
            <person name="Pylro V."/>
            <person name="Nunes G.L."/>
            <person name="Tzotzos G."/>
            <person name="Fernandes G.R."/>
            <person name="Dutra J."/>
            <person name="Orellana S.C."/>
            <person name="Oliveira G."/>
        </authorList>
    </citation>
    <scope>NUCLEOTIDE SEQUENCE [LARGE SCALE GENOMIC DNA]</scope>
    <source>
        <strain evidence="5">ITV01</strain>
    </source>
</reference>
<evidence type="ECO:0000313" key="4">
    <source>
        <dbReference type="EMBL" id="KUO97335.1"/>
    </source>
</evidence>
<dbReference type="SUPFAM" id="SSF46785">
    <property type="entry name" value="Winged helix' DNA-binding domain"/>
    <property type="match status" value="1"/>
</dbReference>
<dbReference type="Pfam" id="PF13412">
    <property type="entry name" value="HTH_24"/>
    <property type="match status" value="1"/>
</dbReference>
<dbReference type="GO" id="GO:0016301">
    <property type="term" value="F:kinase activity"/>
    <property type="evidence" value="ECO:0007669"/>
    <property type="project" value="UniProtKB-KW"/>
</dbReference>
<evidence type="ECO:0000256" key="2">
    <source>
        <dbReference type="ARBA" id="ARBA00022777"/>
    </source>
</evidence>
<evidence type="ECO:0000259" key="3">
    <source>
        <dbReference type="Pfam" id="PF00294"/>
    </source>
</evidence>
<dbReference type="InterPro" id="IPR036390">
    <property type="entry name" value="WH_DNA-bd_sf"/>
</dbReference>
<dbReference type="Gene3D" id="3.40.1190.20">
    <property type="match status" value="1"/>
</dbReference>
<dbReference type="RefSeq" id="WP_067711138.1">
    <property type="nucleotide sequence ID" value="NZ_LPVJ01000002.1"/>
</dbReference>
<dbReference type="PANTHER" id="PTHR10584:SF166">
    <property type="entry name" value="RIBOKINASE"/>
    <property type="match status" value="1"/>
</dbReference>
<keyword evidence="2" id="KW-0418">Kinase</keyword>
<dbReference type="OrthoDB" id="9806249at2"/>
<protein>
    <recommendedName>
        <fullName evidence="3">Carbohydrate kinase PfkB domain-containing protein</fullName>
    </recommendedName>
</protein>
<proteinExistence type="predicted"/>
<dbReference type="InterPro" id="IPR029056">
    <property type="entry name" value="Ribokinase-like"/>
</dbReference>
<dbReference type="AlphaFoldDB" id="A0A101XTN9"/>
<keyword evidence="5" id="KW-1185">Reference proteome</keyword>
<comment type="caution">
    <text evidence="4">The sequence shown here is derived from an EMBL/GenBank/DDBJ whole genome shotgun (WGS) entry which is preliminary data.</text>
</comment>
<organism evidence="4 5">
    <name type="scientific">Ferroacidibacillus organovorans</name>
    <dbReference type="NCBI Taxonomy" id="1765683"/>
    <lineage>
        <taxon>Bacteria</taxon>
        <taxon>Bacillati</taxon>
        <taxon>Bacillota</taxon>
        <taxon>Bacilli</taxon>
        <taxon>Bacillales</taxon>
        <taxon>Alicyclobacillaceae</taxon>
        <taxon>Ferroacidibacillus</taxon>
    </lineage>
</organism>
<dbReference type="EMBL" id="LPVJ01000002">
    <property type="protein sequence ID" value="KUO97335.1"/>
    <property type="molecule type" value="Genomic_DNA"/>
</dbReference>
<evidence type="ECO:0000256" key="1">
    <source>
        <dbReference type="ARBA" id="ARBA00022679"/>
    </source>
</evidence>
<feature type="domain" description="Carbohydrate kinase PfkB" evidence="3">
    <location>
        <begin position="63"/>
        <end position="351"/>
    </location>
</feature>
<dbReference type="InterPro" id="IPR002173">
    <property type="entry name" value="Carboh/pur_kinase_PfkB_CS"/>
</dbReference>
<dbReference type="SUPFAM" id="SSF53613">
    <property type="entry name" value="Ribokinase-like"/>
    <property type="match status" value="1"/>
</dbReference>
<evidence type="ECO:0000313" key="5">
    <source>
        <dbReference type="Proteomes" id="UP000053557"/>
    </source>
</evidence>
<gene>
    <name evidence="4" type="ORF">ATW55_04645</name>
</gene>
<dbReference type="Proteomes" id="UP000053557">
    <property type="component" value="Unassembled WGS sequence"/>
</dbReference>
<dbReference type="Pfam" id="PF00294">
    <property type="entry name" value="PfkB"/>
    <property type="match status" value="1"/>
</dbReference>
<dbReference type="Gene3D" id="1.10.10.10">
    <property type="entry name" value="Winged helix-like DNA-binding domain superfamily/Winged helix DNA-binding domain"/>
    <property type="match status" value="1"/>
</dbReference>
<dbReference type="CDD" id="cd01941">
    <property type="entry name" value="YeiC_kinase_like"/>
    <property type="match status" value="1"/>
</dbReference>